<keyword evidence="2" id="KW-1185">Reference proteome</keyword>
<dbReference type="Proteomes" id="UP001055811">
    <property type="component" value="Linkage Group LG03"/>
</dbReference>
<dbReference type="EMBL" id="CM042011">
    <property type="protein sequence ID" value="KAI3766476.1"/>
    <property type="molecule type" value="Genomic_DNA"/>
</dbReference>
<gene>
    <name evidence="1" type="ORF">L2E82_16537</name>
</gene>
<name>A0ACB9F6A8_CICIN</name>
<reference evidence="2" key="1">
    <citation type="journal article" date="2022" name="Mol. Ecol. Resour.">
        <title>The genomes of chicory, endive, great burdock and yacon provide insights into Asteraceae palaeo-polyploidization history and plant inulin production.</title>
        <authorList>
            <person name="Fan W."/>
            <person name="Wang S."/>
            <person name="Wang H."/>
            <person name="Wang A."/>
            <person name="Jiang F."/>
            <person name="Liu H."/>
            <person name="Zhao H."/>
            <person name="Xu D."/>
            <person name="Zhang Y."/>
        </authorList>
    </citation>
    <scope>NUCLEOTIDE SEQUENCE [LARGE SCALE GENOMIC DNA]</scope>
    <source>
        <strain evidence="2">cv. Punajuju</strain>
    </source>
</reference>
<sequence>MHQDPSTYALPMSMNPQFPEHEHLNCPRCESSNTKFCYYNNYNLSQPRHYCKNCRRYWTKGGTLRNIPVGGGTRKATKRSSNSSKRPVSSTSSSPDSITTTSPPSRPAQLKPEPFPIFGFGNNQSKESGGSFNSPLRSNHGAQLGGFLDGLRPNLGDGVQGKVLIGTPATEVFRRNYLSVNNDHNQSGSGGGRGESSGCDGGGNGWPNLSIFPPGGINYQTTPNREIHAQHLIEKI</sequence>
<accession>A0ACB9F6A8</accession>
<comment type="caution">
    <text evidence="1">The sequence shown here is derived from an EMBL/GenBank/DDBJ whole genome shotgun (WGS) entry which is preliminary data.</text>
</comment>
<organism evidence="1 2">
    <name type="scientific">Cichorium intybus</name>
    <name type="common">Chicory</name>
    <dbReference type="NCBI Taxonomy" id="13427"/>
    <lineage>
        <taxon>Eukaryota</taxon>
        <taxon>Viridiplantae</taxon>
        <taxon>Streptophyta</taxon>
        <taxon>Embryophyta</taxon>
        <taxon>Tracheophyta</taxon>
        <taxon>Spermatophyta</taxon>
        <taxon>Magnoliopsida</taxon>
        <taxon>eudicotyledons</taxon>
        <taxon>Gunneridae</taxon>
        <taxon>Pentapetalae</taxon>
        <taxon>asterids</taxon>
        <taxon>campanulids</taxon>
        <taxon>Asterales</taxon>
        <taxon>Asteraceae</taxon>
        <taxon>Cichorioideae</taxon>
        <taxon>Cichorieae</taxon>
        <taxon>Cichoriinae</taxon>
        <taxon>Cichorium</taxon>
    </lineage>
</organism>
<evidence type="ECO:0000313" key="2">
    <source>
        <dbReference type="Proteomes" id="UP001055811"/>
    </source>
</evidence>
<reference evidence="1 2" key="2">
    <citation type="journal article" date="2022" name="Mol. Ecol. Resour.">
        <title>The genomes of chicory, endive, great burdock and yacon provide insights into Asteraceae paleo-polyploidization history and plant inulin production.</title>
        <authorList>
            <person name="Fan W."/>
            <person name="Wang S."/>
            <person name="Wang H."/>
            <person name="Wang A."/>
            <person name="Jiang F."/>
            <person name="Liu H."/>
            <person name="Zhao H."/>
            <person name="Xu D."/>
            <person name="Zhang Y."/>
        </authorList>
    </citation>
    <scope>NUCLEOTIDE SEQUENCE [LARGE SCALE GENOMIC DNA]</scope>
    <source>
        <strain evidence="2">cv. Punajuju</strain>
        <tissue evidence="1">Leaves</tissue>
    </source>
</reference>
<proteinExistence type="predicted"/>
<evidence type="ECO:0000313" key="1">
    <source>
        <dbReference type="EMBL" id="KAI3766476.1"/>
    </source>
</evidence>
<protein>
    <submittedName>
        <fullName evidence="1">Uncharacterized protein</fullName>
    </submittedName>
</protein>